<protein>
    <submittedName>
        <fullName evidence="2">Uncharacterized protein</fullName>
    </submittedName>
</protein>
<dbReference type="AlphaFoldDB" id="A0A9P9FNY3"/>
<feature type="region of interest" description="Disordered" evidence="1">
    <location>
        <begin position="25"/>
        <end position="54"/>
    </location>
</feature>
<feature type="compositionally biased region" description="Low complexity" evidence="1">
    <location>
        <begin position="40"/>
        <end position="54"/>
    </location>
</feature>
<feature type="compositionally biased region" description="Basic and acidic residues" evidence="1">
    <location>
        <begin position="1070"/>
        <end position="1083"/>
    </location>
</feature>
<gene>
    <name evidence="2" type="ORF">EDB81DRAFT_639970</name>
</gene>
<dbReference type="Proteomes" id="UP000738349">
    <property type="component" value="Unassembled WGS sequence"/>
</dbReference>
<organism evidence="2 3">
    <name type="scientific">Dactylonectria macrodidyma</name>
    <dbReference type="NCBI Taxonomy" id="307937"/>
    <lineage>
        <taxon>Eukaryota</taxon>
        <taxon>Fungi</taxon>
        <taxon>Dikarya</taxon>
        <taxon>Ascomycota</taxon>
        <taxon>Pezizomycotina</taxon>
        <taxon>Sordariomycetes</taxon>
        <taxon>Hypocreomycetidae</taxon>
        <taxon>Hypocreales</taxon>
        <taxon>Nectriaceae</taxon>
        <taxon>Dactylonectria</taxon>
    </lineage>
</organism>
<name>A0A9P9FNY3_9HYPO</name>
<feature type="non-terminal residue" evidence="2">
    <location>
        <position position="1"/>
    </location>
</feature>
<evidence type="ECO:0000256" key="1">
    <source>
        <dbReference type="SAM" id="MobiDB-lite"/>
    </source>
</evidence>
<dbReference type="EMBL" id="JAGMUV010000003">
    <property type="protein sequence ID" value="KAH7166437.1"/>
    <property type="molecule type" value="Genomic_DNA"/>
</dbReference>
<evidence type="ECO:0000313" key="3">
    <source>
        <dbReference type="Proteomes" id="UP000738349"/>
    </source>
</evidence>
<accession>A0A9P9FNY3</accession>
<evidence type="ECO:0000313" key="2">
    <source>
        <dbReference type="EMBL" id="KAH7166437.1"/>
    </source>
</evidence>
<reference evidence="2" key="1">
    <citation type="journal article" date="2021" name="Nat. Commun.">
        <title>Genetic determinants of endophytism in the Arabidopsis root mycobiome.</title>
        <authorList>
            <person name="Mesny F."/>
            <person name="Miyauchi S."/>
            <person name="Thiergart T."/>
            <person name="Pickel B."/>
            <person name="Atanasova L."/>
            <person name="Karlsson M."/>
            <person name="Huettel B."/>
            <person name="Barry K.W."/>
            <person name="Haridas S."/>
            <person name="Chen C."/>
            <person name="Bauer D."/>
            <person name="Andreopoulos W."/>
            <person name="Pangilinan J."/>
            <person name="LaButti K."/>
            <person name="Riley R."/>
            <person name="Lipzen A."/>
            <person name="Clum A."/>
            <person name="Drula E."/>
            <person name="Henrissat B."/>
            <person name="Kohler A."/>
            <person name="Grigoriev I.V."/>
            <person name="Martin F.M."/>
            <person name="Hacquard S."/>
        </authorList>
    </citation>
    <scope>NUCLEOTIDE SEQUENCE</scope>
    <source>
        <strain evidence="2">MPI-CAGE-AT-0147</strain>
    </source>
</reference>
<keyword evidence="3" id="KW-1185">Reference proteome</keyword>
<comment type="caution">
    <text evidence="2">The sequence shown here is derived from an EMBL/GenBank/DDBJ whole genome shotgun (WGS) entry which is preliminary data.</text>
</comment>
<feature type="region of interest" description="Disordered" evidence="1">
    <location>
        <begin position="1"/>
        <end position="20"/>
    </location>
</feature>
<feature type="region of interest" description="Disordered" evidence="1">
    <location>
        <begin position="1016"/>
        <end position="1087"/>
    </location>
</feature>
<proteinExistence type="predicted"/>
<dbReference type="OrthoDB" id="1577640at2759"/>
<feature type="compositionally biased region" description="Low complexity" evidence="1">
    <location>
        <begin position="1025"/>
        <end position="1058"/>
    </location>
</feature>
<sequence>SSSKLSGPEGTRLALTEQPVTAAVMPSQPEASASIESVLRQQPASTTPSSTSRSAWTKRIANTQISAQTSIPSQSGCRSLFMHVIEEDVEHSPATLPQDFDYPQNTLEQEITASDRTSTMFTTSVTFSPQQREDAIERFSRAILKSLQMNLNCCAASNWSRQHTLPLIQQALKTYSQSARVDESEAAQVKGLKLIRHLRTDIAQRIQDSVLGASQELEATNPTVDLTQVTEMDVSEKISRWHSMTQQFDRLGTMHYVHGRVKYSPSSTSSSRLSVNTRSDIDLEDAQLFGTAVNPVEILGRLKEQPVFVDLVKRIETLLQQYHGQKMHLIRQKTSLALRRQTINRETDGTLLSAVFKIGWNLPGFLSKNYPAGIRQNLKKIIAVTGQVEGAKLCSVGEYLKANWPGEEKHLLMAAEEALLGRNRWSSRLQKSLFGGSKRSRKLSFDGSMDKLTARGDEDFIISIAQQLAWLAAVCQEKEDEPTYAYVGFDEVPSNTPGMPVFKIEAKLEKIPLMQNKDQCWISIVGPAVLIQGFPVPARSHGEKGLEVNIATMATILNTPKAVTFGNGFVFKARCQALVPIERLGSSIQWHVLDTYPRKLEWEEIDRAFDYSKAVTISKRVQIEKVVFGFSQWVTFTADISLGRKDGVINQRPDDYEAILDDARDTPIIIHDTFQKRAYQTNAEDLTLQILLHRKENQAHDRQPVANSQQGEPFVFANPDRRAKPTRQVMLENAEKISSIRKQFSSADEQARRFKNDVKLVYSTIDSLWANAYASEAKSSLKVGLSIGSDVHGWEYMDILNDHKSIRPKSVSLKRTSGRWDKYAIDIKAVVLFAANIGDILLPAQPSATCLGFASLPKDECYLAVKVDSIQSLYSRQGCSQDQKKLTDSGLTLHCHADLFNICQAAESPQHQPCCQSRLVRLIKSSALTRNYRPIEFKKDGAVIIGQSKSFSVTCDWKSTFASKLAISADPEQTPLLKPNDKGLQQMAGKQKAVDINMHVPQVGDIIGAETRSRAISAPEPGDHASSTNHSIASGSGSSPMSVPISGSMTSSSHTSASQGKTWGCLKPSDTLDSREQSREKELNGNGRIMTVVYSTSIGHSA</sequence>